<name>A0AAW0R3Q8_9PEZI</name>
<keyword evidence="2 6" id="KW-0812">Transmembrane</keyword>
<keyword evidence="8" id="KW-1185">Reference proteome</keyword>
<organism evidence="7 8">
    <name type="scientific">Apiospora kogelbergensis</name>
    <dbReference type="NCBI Taxonomy" id="1337665"/>
    <lineage>
        <taxon>Eukaryota</taxon>
        <taxon>Fungi</taxon>
        <taxon>Dikarya</taxon>
        <taxon>Ascomycota</taxon>
        <taxon>Pezizomycotina</taxon>
        <taxon>Sordariomycetes</taxon>
        <taxon>Xylariomycetidae</taxon>
        <taxon>Amphisphaeriales</taxon>
        <taxon>Apiosporaceae</taxon>
        <taxon>Apiospora</taxon>
    </lineage>
</organism>
<reference evidence="7 8" key="1">
    <citation type="submission" date="2023-01" db="EMBL/GenBank/DDBJ databases">
        <title>Analysis of 21 Apiospora genomes using comparative genomics revels a genus with tremendous synthesis potential of carbohydrate active enzymes and secondary metabolites.</title>
        <authorList>
            <person name="Sorensen T."/>
        </authorList>
    </citation>
    <scope>NUCLEOTIDE SEQUENCE [LARGE SCALE GENOMIC DNA]</scope>
    <source>
        <strain evidence="7 8">CBS 117206</strain>
    </source>
</reference>
<feature type="transmembrane region" description="Helical" evidence="6">
    <location>
        <begin position="69"/>
        <end position="87"/>
    </location>
</feature>
<evidence type="ECO:0000256" key="5">
    <source>
        <dbReference type="SAM" id="MobiDB-lite"/>
    </source>
</evidence>
<evidence type="ECO:0000256" key="2">
    <source>
        <dbReference type="ARBA" id="ARBA00022692"/>
    </source>
</evidence>
<evidence type="ECO:0000313" key="7">
    <source>
        <dbReference type="EMBL" id="KAK8123583.1"/>
    </source>
</evidence>
<dbReference type="PANTHER" id="PTHR31465">
    <property type="entry name" value="PROTEIN RTA1-RELATED"/>
    <property type="match status" value="1"/>
</dbReference>
<dbReference type="InterPro" id="IPR007568">
    <property type="entry name" value="RTA1"/>
</dbReference>
<evidence type="ECO:0008006" key="9">
    <source>
        <dbReference type="Google" id="ProtNLM"/>
    </source>
</evidence>
<keyword evidence="3 6" id="KW-1133">Transmembrane helix</keyword>
<feature type="transmembrane region" description="Helical" evidence="6">
    <location>
        <begin position="180"/>
        <end position="203"/>
    </location>
</feature>
<feature type="transmembrane region" description="Helical" evidence="6">
    <location>
        <begin position="39"/>
        <end position="57"/>
    </location>
</feature>
<evidence type="ECO:0000256" key="4">
    <source>
        <dbReference type="ARBA" id="ARBA00023136"/>
    </source>
</evidence>
<evidence type="ECO:0000256" key="6">
    <source>
        <dbReference type="SAM" id="Phobius"/>
    </source>
</evidence>
<feature type="region of interest" description="Disordered" evidence="5">
    <location>
        <begin position="299"/>
        <end position="319"/>
    </location>
</feature>
<sequence length="319" mass="34583">MGSKADLATSLPEALRNPNNCVVQKFPGIPYTFGYRPHLSAGVVFIVLFFLAMAYHLGMAMNKKRWPSVILAYGAFTELLGWAGRTWASQCPYNQHAYLMQIVTLVIAPVFFTAALYVQLGQLIHVLGKESSRLPARLYLYVFVACDVLSMIIQVIGGAIAGRASSGHRGVSPAAGTNIALAGVVIQLASTALFTGLVVDFRVRAGRMGVIPRSYRPVFAALFVALACHLARDVFRAAGLAEGWTGPLLRRERAFVSLDGFLMLLAVAIFIALDPARIIDAADLLPAHGQVQRAKEMVEEENGSVNGEGRGYNTQRRAF</sequence>
<dbReference type="PANTHER" id="PTHR31465:SF11">
    <property type="entry name" value="DOMAIN PROTEIN, PUTATIVE (AFU_ORTHOLOGUE AFUA_3G10770)-RELATED"/>
    <property type="match status" value="1"/>
</dbReference>
<feature type="transmembrane region" description="Helical" evidence="6">
    <location>
        <begin position="138"/>
        <end position="160"/>
    </location>
</feature>
<dbReference type="EMBL" id="JAQQWP010000003">
    <property type="protein sequence ID" value="KAK8123583.1"/>
    <property type="molecule type" value="Genomic_DNA"/>
</dbReference>
<evidence type="ECO:0000313" key="8">
    <source>
        <dbReference type="Proteomes" id="UP001392437"/>
    </source>
</evidence>
<keyword evidence="4 6" id="KW-0472">Membrane</keyword>
<dbReference type="Proteomes" id="UP001392437">
    <property type="component" value="Unassembled WGS sequence"/>
</dbReference>
<comment type="caution">
    <text evidence="7">The sequence shown here is derived from an EMBL/GenBank/DDBJ whole genome shotgun (WGS) entry which is preliminary data.</text>
</comment>
<proteinExistence type="predicted"/>
<gene>
    <name evidence="7" type="ORF">PG999_003501</name>
</gene>
<comment type="subcellular location">
    <subcellularLocation>
        <location evidence="1">Membrane</location>
        <topology evidence="1">Multi-pass membrane protein</topology>
    </subcellularLocation>
</comment>
<dbReference type="GO" id="GO:0000324">
    <property type="term" value="C:fungal-type vacuole"/>
    <property type="evidence" value="ECO:0007669"/>
    <property type="project" value="TreeGrafter"/>
</dbReference>
<dbReference type="GO" id="GO:0005886">
    <property type="term" value="C:plasma membrane"/>
    <property type="evidence" value="ECO:0007669"/>
    <property type="project" value="TreeGrafter"/>
</dbReference>
<accession>A0AAW0R3Q8</accession>
<feature type="transmembrane region" description="Helical" evidence="6">
    <location>
        <begin position="255"/>
        <end position="273"/>
    </location>
</feature>
<dbReference type="Pfam" id="PF04479">
    <property type="entry name" value="RTA1"/>
    <property type="match status" value="1"/>
</dbReference>
<evidence type="ECO:0000256" key="1">
    <source>
        <dbReference type="ARBA" id="ARBA00004141"/>
    </source>
</evidence>
<feature type="transmembrane region" description="Helical" evidence="6">
    <location>
        <begin position="99"/>
        <end position="118"/>
    </location>
</feature>
<protein>
    <recommendedName>
        <fullName evidence="9">RTA1-domain-containing protein</fullName>
    </recommendedName>
</protein>
<evidence type="ECO:0000256" key="3">
    <source>
        <dbReference type="ARBA" id="ARBA00022989"/>
    </source>
</evidence>
<dbReference type="AlphaFoldDB" id="A0AAW0R3Q8"/>